<dbReference type="Pfam" id="PF09289">
    <property type="entry name" value="FOLN"/>
    <property type="match status" value="1"/>
</dbReference>
<evidence type="ECO:0000256" key="6">
    <source>
        <dbReference type="ARBA" id="ARBA00023157"/>
    </source>
</evidence>
<dbReference type="InterPro" id="IPR011992">
    <property type="entry name" value="EF-hand-dom_pair"/>
</dbReference>
<dbReference type="InterPro" id="IPR019577">
    <property type="entry name" value="SPARC/Testican_Ca-bd-dom"/>
</dbReference>
<dbReference type="InterPro" id="IPR015369">
    <property type="entry name" value="Follistatin/Osteonectin_EGF"/>
</dbReference>
<dbReference type="EMBL" id="JBGFUD010000015">
    <property type="protein sequence ID" value="MFH4973363.1"/>
    <property type="molecule type" value="Genomic_DNA"/>
</dbReference>
<dbReference type="Gene3D" id="3.30.60.30">
    <property type="match status" value="1"/>
</dbReference>
<dbReference type="PROSITE" id="PS00018">
    <property type="entry name" value="EF_HAND_1"/>
    <property type="match status" value="1"/>
</dbReference>
<evidence type="ECO:0000259" key="8">
    <source>
        <dbReference type="SMART" id="SM00274"/>
    </source>
</evidence>
<dbReference type="SUPFAM" id="SSF47473">
    <property type="entry name" value="EF-hand"/>
    <property type="match status" value="1"/>
</dbReference>
<keyword evidence="2" id="KW-0964">Secreted</keyword>
<evidence type="ECO:0000256" key="5">
    <source>
        <dbReference type="ARBA" id="ARBA00022837"/>
    </source>
</evidence>
<keyword evidence="5" id="KW-0106">Calcium</keyword>
<dbReference type="InterPro" id="IPR003645">
    <property type="entry name" value="Fol_N"/>
</dbReference>
<evidence type="ECO:0000256" key="3">
    <source>
        <dbReference type="ARBA" id="ARBA00022530"/>
    </source>
</evidence>
<comment type="subcellular location">
    <subcellularLocation>
        <location evidence="1">Secreted</location>
        <location evidence="1">Extracellular space</location>
        <location evidence="1">Extracellular matrix</location>
    </subcellularLocation>
</comment>
<dbReference type="Pfam" id="PF10591">
    <property type="entry name" value="SPARC_Ca_bdg"/>
    <property type="match status" value="1"/>
</dbReference>
<gene>
    <name evidence="9" type="ORF">AB6A40_000072</name>
</gene>
<dbReference type="FunFam" id="1.10.238.10:FF:000234">
    <property type="entry name" value="Protein BM-40"/>
    <property type="match status" value="1"/>
</dbReference>
<evidence type="ECO:0000256" key="2">
    <source>
        <dbReference type="ARBA" id="ARBA00022525"/>
    </source>
</evidence>
<name>A0ABD6E9H9_9BILA</name>
<dbReference type="SMART" id="SM00274">
    <property type="entry name" value="FOLN"/>
    <property type="match status" value="1"/>
</dbReference>
<keyword evidence="7" id="KW-0325">Glycoprotein</keyword>
<proteinExistence type="predicted"/>
<evidence type="ECO:0000256" key="4">
    <source>
        <dbReference type="ARBA" id="ARBA00022729"/>
    </source>
</evidence>
<dbReference type="PANTHER" id="PTHR13866">
    <property type="entry name" value="SPARC OSTEONECTIN"/>
    <property type="match status" value="1"/>
</dbReference>
<protein>
    <recommendedName>
        <fullName evidence="8">Follistatin-like domain-containing protein</fullName>
    </recommendedName>
</protein>
<dbReference type="AlphaFoldDB" id="A0ABD6E9H9"/>
<accession>A0ABD6E9H9</accession>
<evidence type="ECO:0000256" key="7">
    <source>
        <dbReference type="ARBA" id="ARBA00023180"/>
    </source>
</evidence>
<evidence type="ECO:0000313" key="9">
    <source>
        <dbReference type="EMBL" id="MFH4973363.1"/>
    </source>
</evidence>
<comment type="caution">
    <text evidence="9">The sequence shown here is derived from an EMBL/GenBank/DDBJ whole genome shotgun (WGS) entry which is preliminary data.</text>
</comment>
<dbReference type="Gene3D" id="1.10.238.10">
    <property type="entry name" value="EF-hand"/>
    <property type="match status" value="1"/>
</dbReference>
<reference evidence="9 10" key="1">
    <citation type="submission" date="2024-08" db="EMBL/GenBank/DDBJ databases">
        <title>Gnathostoma spinigerum genome.</title>
        <authorList>
            <person name="Gonzalez-Bertolin B."/>
            <person name="Monzon S."/>
            <person name="Zaballos A."/>
            <person name="Jimenez P."/>
            <person name="Dekumyoy P."/>
            <person name="Varona S."/>
            <person name="Cuesta I."/>
            <person name="Sumanam S."/>
            <person name="Adisakwattana P."/>
            <person name="Gasser R.B."/>
            <person name="Hernandez-Gonzalez A."/>
            <person name="Young N.D."/>
            <person name="Perteguer M.J."/>
        </authorList>
    </citation>
    <scope>NUCLEOTIDE SEQUENCE [LARGE SCALE GENOMIC DNA]</scope>
    <source>
        <strain evidence="9">AL3</strain>
        <tissue evidence="9">Liver</tissue>
    </source>
</reference>
<dbReference type="PROSITE" id="PS00613">
    <property type="entry name" value="OSTEONECTIN_2"/>
    <property type="match status" value="1"/>
</dbReference>
<keyword evidence="10" id="KW-1185">Reference proteome</keyword>
<keyword evidence="4" id="KW-0732">Signal</keyword>
<organism evidence="9 10">
    <name type="scientific">Gnathostoma spinigerum</name>
    <dbReference type="NCBI Taxonomy" id="75299"/>
    <lineage>
        <taxon>Eukaryota</taxon>
        <taxon>Metazoa</taxon>
        <taxon>Ecdysozoa</taxon>
        <taxon>Nematoda</taxon>
        <taxon>Chromadorea</taxon>
        <taxon>Rhabditida</taxon>
        <taxon>Spirurina</taxon>
        <taxon>Gnathostomatomorpha</taxon>
        <taxon>Gnathostomatoidea</taxon>
        <taxon>Gnathostomatidae</taxon>
        <taxon>Gnathostoma</taxon>
    </lineage>
</organism>
<evidence type="ECO:0000313" key="10">
    <source>
        <dbReference type="Proteomes" id="UP001608902"/>
    </source>
</evidence>
<dbReference type="CDD" id="cd16231">
    <property type="entry name" value="EFh_SPARC_like"/>
    <property type="match status" value="1"/>
</dbReference>
<dbReference type="InterPro" id="IPR018247">
    <property type="entry name" value="EF_Hand_1_Ca_BS"/>
</dbReference>
<keyword evidence="6" id="KW-1015">Disulfide bond</keyword>
<dbReference type="PANTHER" id="PTHR13866:SF14">
    <property type="entry name" value="BM-40"/>
    <property type="match status" value="1"/>
</dbReference>
<dbReference type="Proteomes" id="UP001608902">
    <property type="component" value="Unassembled WGS sequence"/>
</dbReference>
<keyword evidence="3" id="KW-0272">Extracellular matrix</keyword>
<feature type="domain" description="Follistatin-like" evidence="8">
    <location>
        <begin position="122"/>
        <end position="145"/>
    </location>
</feature>
<dbReference type="InterPro" id="IPR001999">
    <property type="entry name" value="Osteonectin_CS"/>
</dbReference>
<evidence type="ECO:0000256" key="1">
    <source>
        <dbReference type="ARBA" id="ARBA00004498"/>
    </source>
</evidence>
<sequence length="334" mass="38586">MEFSFASRNSKSIRLYSQTMIAVEPTSGNFFLRAERCCRSLKSITTKMPNTIIAVHSQQLTFSMWAVFFLFLCTLHISVDASKRKRNDFDDLEALLEHIDEKNDDDPLEKDAIGSRVIRERPCQTHLCGWGKECTVDKTNGPSCECISKCPELNGGLADKVCSNFNETFDSLCDLYRERCLCKHEAEECSNKAYAKLHLEYLGECKQLDECTDELMEQFPARMADWLFQVMRELKKRRELNNMEWEELIAAAEQDDEKKHVYPVIWKFCDLDIKPHDKYVSHHELIPITAPVIPMESCIKPFLIQCDVNNDGNISIKEWGKCLGLKDGEIQERC</sequence>